<feature type="transmembrane region" description="Helical" evidence="2">
    <location>
        <begin position="21"/>
        <end position="42"/>
    </location>
</feature>
<evidence type="ECO:0000313" key="4">
    <source>
        <dbReference type="Proteomes" id="UP000619761"/>
    </source>
</evidence>
<name>A0ABQ3BA77_9GAMM</name>
<organism evidence="3 4">
    <name type="scientific">Cellvibrio zantedeschiae</name>
    <dbReference type="NCBI Taxonomy" id="1237077"/>
    <lineage>
        <taxon>Bacteria</taxon>
        <taxon>Pseudomonadati</taxon>
        <taxon>Pseudomonadota</taxon>
        <taxon>Gammaproteobacteria</taxon>
        <taxon>Cellvibrionales</taxon>
        <taxon>Cellvibrionaceae</taxon>
        <taxon>Cellvibrio</taxon>
    </lineage>
</organism>
<evidence type="ECO:0000256" key="1">
    <source>
        <dbReference type="SAM" id="Coils"/>
    </source>
</evidence>
<dbReference type="EMBL" id="BMYZ01000002">
    <property type="protein sequence ID" value="GGY81168.1"/>
    <property type="molecule type" value="Genomic_DNA"/>
</dbReference>
<keyword evidence="2" id="KW-0812">Transmembrane</keyword>
<keyword evidence="4" id="KW-1185">Reference proteome</keyword>
<dbReference type="RefSeq" id="WP_189419591.1">
    <property type="nucleotide sequence ID" value="NZ_BMYZ01000002.1"/>
</dbReference>
<keyword evidence="2" id="KW-1133">Transmembrane helix</keyword>
<evidence type="ECO:0000313" key="3">
    <source>
        <dbReference type="EMBL" id="GGY81168.1"/>
    </source>
</evidence>
<proteinExistence type="predicted"/>
<reference evidence="4" key="1">
    <citation type="journal article" date="2019" name="Int. J. Syst. Evol. Microbiol.">
        <title>The Global Catalogue of Microorganisms (GCM) 10K type strain sequencing project: providing services to taxonomists for standard genome sequencing and annotation.</title>
        <authorList>
            <consortium name="The Broad Institute Genomics Platform"/>
            <consortium name="The Broad Institute Genome Sequencing Center for Infectious Disease"/>
            <person name="Wu L."/>
            <person name="Ma J."/>
        </authorList>
    </citation>
    <scope>NUCLEOTIDE SEQUENCE [LARGE SCALE GENOMIC DNA]</scope>
    <source>
        <strain evidence="4">KCTC 32239</strain>
    </source>
</reference>
<keyword evidence="1" id="KW-0175">Coiled coil</keyword>
<dbReference type="Pfam" id="PF20567">
    <property type="entry name" value="DUF6776"/>
    <property type="match status" value="1"/>
</dbReference>
<dbReference type="InterPro" id="IPR046703">
    <property type="entry name" value="DUF6776"/>
</dbReference>
<evidence type="ECO:0000256" key="2">
    <source>
        <dbReference type="SAM" id="Phobius"/>
    </source>
</evidence>
<dbReference type="Proteomes" id="UP000619761">
    <property type="component" value="Unassembled WGS sequence"/>
</dbReference>
<feature type="coiled-coil region" evidence="1">
    <location>
        <begin position="44"/>
        <end position="107"/>
    </location>
</feature>
<sequence>MAVKGSKVTPMRIIPHSPLARALRVGLLLLVFVLSVYASYLFGIHSIEQKYQAQENSHNNQQEQATNKLTQELTQLRTSAEIDRQSMEDLRQVVMTQKAQLNASERDLKVYKDLLSPSVKTNPLGISFGVFTVLPLKEKGHFSYSLTVQKLSTKETDFAGSLEFRIIGQQGGKSLQLSLYQVSSQVTAPSIPLNFKYFQTLEGDMTLPADFTPQSVELVVKAMDKKAPPLITAELDWPVSVFEPK</sequence>
<gene>
    <name evidence="3" type="ORF">GCM10011613_27780</name>
</gene>
<comment type="caution">
    <text evidence="3">The sequence shown here is derived from an EMBL/GenBank/DDBJ whole genome shotgun (WGS) entry which is preliminary data.</text>
</comment>
<accession>A0ABQ3BA77</accession>
<protein>
    <submittedName>
        <fullName evidence="3">Uncharacterized protein</fullName>
    </submittedName>
</protein>
<keyword evidence="2" id="KW-0472">Membrane</keyword>